<keyword evidence="1" id="KW-0812">Transmembrane</keyword>
<dbReference type="EMBL" id="JBEFLD010000004">
    <property type="protein sequence ID" value="MEQ6290884.1"/>
    <property type="molecule type" value="Genomic_DNA"/>
</dbReference>
<proteinExistence type="predicted"/>
<dbReference type="RefSeq" id="WP_349586926.1">
    <property type="nucleotide sequence ID" value="NZ_JBEFLD010000004.1"/>
</dbReference>
<evidence type="ECO:0000313" key="2">
    <source>
        <dbReference type="EMBL" id="MEQ6290884.1"/>
    </source>
</evidence>
<keyword evidence="1" id="KW-0472">Membrane</keyword>
<feature type="transmembrane region" description="Helical" evidence="1">
    <location>
        <begin position="131"/>
        <end position="153"/>
    </location>
</feature>
<keyword evidence="1" id="KW-1133">Transmembrane helix</keyword>
<evidence type="ECO:0000256" key="1">
    <source>
        <dbReference type="SAM" id="Phobius"/>
    </source>
</evidence>
<feature type="transmembrane region" description="Helical" evidence="1">
    <location>
        <begin position="59"/>
        <end position="79"/>
    </location>
</feature>
<feature type="transmembrane region" description="Helical" evidence="1">
    <location>
        <begin position="91"/>
        <end position="119"/>
    </location>
</feature>
<protein>
    <recommendedName>
        <fullName evidence="4">Permease</fullName>
    </recommendedName>
</protein>
<evidence type="ECO:0008006" key="4">
    <source>
        <dbReference type="Google" id="ProtNLM"/>
    </source>
</evidence>
<reference evidence="2" key="1">
    <citation type="submission" date="2024-06" db="EMBL/GenBank/DDBJ databases">
        <title>Genome sequence of Vogesella sp. MAHUQ-64.</title>
        <authorList>
            <person name="Huq M.A."/>
        </authorList>
    </citation>
    <scope>NUCLEOTIDE SEQUENCE</scope>
    <source>
        <strain evidence="2">MAHUQ-64</strain>
    </source>
</reference>
<organism evidence="2 3">
    <name type="scientific">Vogesella oryzagri</name>
    <dbReference type="NCBI Taxonomy" id="3160864"/>
    <lineage>
        <taxon>Bacteria</taxon>
        <taxon>Pseudomonadati</taxon>
        <taxon>Pseudomonadota</taxon>
        <taxon>Betaproteobacteria</taxon>
        <taxon>Neisseriales</taxon>
        <taxon>Chromobacteriaceae</taxon>
        <taxon>Vogesella</taxon>
    </lineage>
</organism>
<dbReference type="Proteomes" id="UP001433638">
    <property type="component" value="Unassembled WGS sequence"/>
</dbReference>
<gene>
    <name evidence="2" type="ORF">ABNW52_09670</name>
</gene>
<keyword evidence="3" id="KW-1185">Reference proteome</keyword>
<name>A0ABV1M3S4_9NEIS</name>
<evidence type="ECO:0000313" key="3">
    <source>
        <dbReference type="Proteomes" id="UP001433638"/>
    </source>
</evidence>
<sequence length="181" mass="19677">MQNAELSHRIATLLQAGRAKQEIYAELRGSAGNDAQLAYLLAASASPARKTQLLPKNRALIVVMVLQALLALFAGYAGGQLLGGSASLWMALFYALVPIAFAAGFSRYLAAAFNVYLLYTLIRLPQLLEQALAGGLLNLWLLLLAVLTLLLTWHVRRGLFPDFTVTLQPRRDASGNFSFSD</sequence>
<comment type="caution">
    <text evidence="2">The sequence shown here is derived from an EMBL/GenBank/DDBJ whole genome shotgun (WGS) entry which is preliminary data.</text>
</comment>
<accession>A0ABV1M3S4</accession>